<accession>A0A4P6DDS7</accession>
<dbReference type="EMBL" id="MK380014">
    <property type="protein sequence ID" value="QAU05453.1"/>
    <property type="molecule type" value="Genomic_DNA"/>
</dbReference>
<proteinExistence type="predicted"/>
<evidence type="ECO:0000313" key="2">
    <source>
        <dbReference type="Proteomes" id="UP000307994"/>
    </source>
</evidence>
<name>A0A4P6DDS7_9CAUD</name>
<evidence type="ECO:0000313" key="1">
    <source>
        <dbReference type="EMBL" id="QAU05453.1"/>
    </source>
</evidence>
<organism evidence="1 2">
    <name type="scientific">Klebsiella phage K1-ULIP33</name>
    <dbReference type="NCBI Taxonomy" id="2307015"/>
    <lineage>
        <taxon>Viruses</taxon>
        <taxon>Duplodnaviria</taxon>
        <taxon>Heunggongvirae</taxon>
        <taxon>Uroviricota</taxon>
        <taxon>Caudoviricetes</taxon>
        <taxon>Autographivirales</taxon>
        <taxon>Autosignataviridae</taxon>
        <taxon>Molineuxvirinae</taxon>
        <taxon>Ulipvirus</taxon>
        <taxon>Ulipvirus K1ULIP33</taxon>
    </lineage>
</organism>
<keyword evidence="2" id="KW-1185">Reference proteome</keyword>
<protein>
    <submittedName>
        <fullName evidence="1">Uncharacterized protein</fullName>
    </submittedName>
</protein>
<reference evidence="1 2" key="1">
    <citation type="journal article" date="2019" name="Viruses">
        <title>New Bacteriophages against Emerging Lineages ST23 and ST258 of Klebsiella pneumoniae and Efficacy Assessment in Galleria mellonella Larvae.</title>
        <authorList>
            <person name="Thiry D."/>
            <person name="Passet V."/>
            <person name="Danis-Wlodarczyk K."/>
            <person name="Lood C."/>
            <person name="Wagemans J."/>
            <person name="De Sordi L."/>
            <person name="van Noort V."/>
            <person name="Dufour N."/>
            <person name="Debarbieux L."/>
            <person name="Mainil J.G."/>
            <person name="Brisse S."/>
            <person name="Lavigne R."/>
        </authorList>
    </citation>
    <scope>NUCLEOTIDE SEQUENCE [LARGE SCALE GENOMIC DNA]</scope>
</reference>
<sequence>MAVNLDDLLMLDFADLELRVYANCIKENKRASRMPARKRKVLYGKHKLPWSFIHDCYVCHKQGGFL</sequence>
<gene>
    <name evidence="1" type="ORF">D3A55_0002</name>
</gene>
<dbReference type="Proteomes" id="UP000307994">
    <property type="component" value="Segment"/>
</dbReference>